<comment type="similarity">
    <text evidence="5">Belongs to the bacterial ribosomal protein bL25 family. CTC subfamily.</text>
</comment>
<evidence type="ECO:0000256" key="1">
    <source>
        <dbReference type="ARBA" id="ARBA00022730"/>
    </source>
</evidence>
<evidence type="ECO:0000259" key="7">
    <source>
        <dbReference type="Pfam" id="PF01386"/>
    </source>
</evidence>
<organism evidence="9 10">
    <name type="scientific">Robertmurraya siralis</name>
    <dbReference type="NCBI Taxonomy" id="77777"/>
    <lineage>
        <taxon>Bacteria</taxon>
        <taxon>Bacillati</taxon>
        <taxon>Bacillota</taxon>
        <taxon>Bacilli</taxon>
        <taxon>Bacillales</taxon>
        <taxon>Bacillaceae</taxon>
        <taxon>Robertmurraya</taxon>
    </lineage>
</organism>
<sequence length="212" mass="23036">MNTVLRAVERTEFRNSALTKLRNEGNIPAVVYGNKLESKPIYINGADFIKTMREVGRNGVFPLDLNGQKINVILSDYQADAIKNEIVHADLRAVDMNKEIQADVRIALVGEAAGVKDGGVLQQSLHEVSVTATPSNIPQVIEVDISSLEVGETITVADLNAENFEIDHDSEQTVASILPPKVEEEINSGEEQEDGVPAQEEGRETEAESAGE</sequence>
<evidence type="ECO:0000256" key="2">
    <source>
        <dbReference type="ARBA" id="ARBA00022884"/>
    </source>
</evidence>
<dbReference type="GO" id="GO:0022625">
    <property type="term" value="C:cytosolic large ribosomal subunit"/>
    <property type="evidence" value="ECO:0007669"/>
    <property type="project" value="TreeGrafter"/>
</dbReference>
<gene>
    <name evidence="5 9" type="primary">rplY</name>
    <name evidence="5" type="synonym">ctc</name>
    <name evidence="9" type="ORF">J27TS8_44760</name>
</gene>
<feature type="compositionally biased region" description="Acidic residues" evidence="6">
    <location>
        <begin position="185"/>
        <end position="194"/>
    </location>
</feature>
<comment type="caution">
    <text evidence="9">The sequence shown here is derived from an EMBL/GenBank/DDBJ whole genome shotgun (WGS) entry which is preliminary data.</text>
</comment>
<evidence type="ECO:0000313" key="10">
    <source>
        <dbReference type="Proteomes" id="UP000682111"/>
    </source>
</evidence>
<dbReference type="InterPro" id="IPR037121">
    <property type="entry name" value="Ribosomal_bL25_C"/>
</dbReference>
<dbReference type="InterPro" id="IPR029751">
    <property type="entry name" value="Ribosomal_L25_dom"/>
</dbReference>
<dbReference type="InterPro" id="IPR011035">
    <property type="entry name" value="Ribosomal_bL25/Gln-tRNA_synth"/>
</dbReference>
<dbReference type="CDD" id="cd00495">
    <property type="entry name" value="Ribosomal_L25_TL5_CTC"/>
    <property type="match status" value="1"/>
</dbReference>
<dbReference type="InterPro" id="IPR001021">
    <property type="entry name" value="Ribosomal_bL25_long"/>
</dbReference>
<evidence type="ECO:0000256" key="5">
    <source>
        <dbReference type="HAMAP-Rule" id="MF_01334"/>
    </source>
</evidence>
<feature type="region of interest" description="Disordered" evidence="6">
    <location>
        <begin position="179"/>
        <end position="212"/>
    </location>
</feature>
<dbReference type="Gene3D" id="2.170.120.20">
    <property type="entry name" value="Ribosomal protein L25, beta domain"/>
    <property type="match status" value="1"/>
</dbReference>
<comment type="function">
    <text evidence="5">This is one of the proteins that binds to the 5S RNA in the ribosome where it forms part of the central protuberance.</text>
</comment>
<dbReference type="InterPro" id="IPR020930">
    <property type="entry name" value="Ribosomal_uL5_bac-type"/>
</dbReference>
<keyword evidence="4 5" id="KW-0687">Ribonucleoprotein</keyword>
<feature type="domain" description="Large ribosomal subunit protein bL25 L25" evidence="7">
    <location>
        <begin position="5"/>
        <end position="91"/>
    </location>
</feature>
<dbReference type="Pfam" id="PF01386">
    <property type="entry name" value="Ribosomal_L25p"/>
    <property type="match status" value="1"/>
</dbReference>
<dbReference type="NCBIfam" id="NF004133">
    <property type="entry name" value="PRK05618.2-4"/>
    <property type="match status" value="1"/>
</dbReference>
<dbReference type="GO" id="GO:0006412">
    <property type="term" value="P:translation"/>
    <property type="evidence" value="ECO:0007669"/>
    <property type="project" value="UniProtKB-UniRule"/>
</dbReference>
<evidence type="ECO:0000256" key="3">
    <source>
        <dbReference type="ARBA" id="ARBA00022980"/>
    </source>
</evidence>
<dbReference type="PANTHER" id="PTHR33284">
    <property type="entry name" value="RIBOSOMAL PROTEIN L25/GLN-TRNA SYNTHETASE, ANTI-CODON-BINDING DOMAIN-CONTAINING PROTEIN"/>
    <property type="match status" value="1"/>
</dbReference>
<keyword evidence="1 5" id="KW-0699">rRNA-binding</keyword>
<dbReference type="InterPro" id="IPR020056">
    <property type="entry name" value="Rbsml_bL25/Gln-tRNA_synth_N"/>
</dbReference>
<evidence type="ECO:0000313" key="9">
    <source>
        <dbReference type="EMBL" id="GIN64483.1"/>
    </source>
</evidence>
<dbReference type="Proteomes" id="UP000682111">
    <property type="component" value="Unassembled WGS sequence"/>
</dbReference>
<dbReference type="Gene3D" id="2.40.240.10">
    <property type="entry name" value="Ribosomal Protein L25, Chain P"/>
    <property type="match status" value="1"/>
</dbReference>
<dbReference type="GO" id="GO:0008097">
    <property type="term" value="F:5S rRNA binding"/>
    <property type="evidence" value="ECO:0007669"/>
    <property type="project" value="InterPro"/>
</dbReference>
<dbReference type="InterPro" id="IPR020057">
    <property type="entry name" value="Ribosomal_bL25_b-dom"/>
</dbReference>
<reference evidence="9" key="1">
    <citation type="submission" date="2021-03" db="EMBL/GenBank/DDBJ databases">
        <title>Antimicrobial resistance genes in bacteria isolated from Japanese honey, and their potential for conferring macrolide and lincosamide resistance in the American foulbrood pathogen Paenibacillus larvae.</title>
        <authorList>
            <person name="Okamoto M."/>
            <person name="Kumagai M."/>
            <person name="Kanamori H."/>
            <person name="Takamatsu D."/>
        </authorList>
    </citation>
    <scope>NUCLEOTIDE SEQUENCE</scope>
    <source>
        <strain evidence="9">J27TS8</strain>
    </source>
</reference>
<dbReference type="AlphaFoldDB" id="A0A919WLU7"/>
<accession>A0A919WLU7</accession>
<keyword evidence="2 5" id="KW-0694">RNA-binding</keyword>
<dbReference type="PANTHER" id="PTHR33284:SF1">
    <property type="entry name" value="RIBOSOMAL PROTEIN L25_GLN-TRNA SYNTHETASE, ANTI-CODON-BINDING DOMAIN-CONTAINING PROTEIN"/>
    <property type="match status" value="1"/>
</dbReference>
<protein>
    <recommendedName>
        <fullName evidence="5">Large ribosomal subunit protein bL25</fullName>
    </recommendedName>
    <alternativeName>
        <fullName evidence="5">General stress protein CTC</fullName>
    </alternativeName>
</protein>
<dbReference type="HAMAP" id="MF_01334">
    <property type="entry name" value="Ribosomal_bL25_CTC"/>
    <property type="match status" value="1"/>
</dbReference>
<dbReference type="Pfam" id="PF14693">
    <property type="entry name" value="Ribosomal_TL5_C"/>
    <property type="match status" value="1"/>
</dbReference>
<dbReference type="EMBL" id="BORC01000015">
    <property type="protein sequence ID" value="GIN64483.1"/>
    <property type="molecule type" value="Genomic_DNA"/>
</dbReference>
<proteinExistence type="inferred from homology"/>
<dbReference type="SUPFAM" id="SSF50715">
    <property type="entry name" value="Ribosomal protein L25-like"/>
    <property type="match status" value="1"/>
</dbReference>
<dbReference type="GO" id="GO:0003735">
    <property type="term" value="F:structural constituent of ribosome"/>
    <property type="evidence" value="ECO:0007669"/>
    <property type="project" value="InterPro"/>
</dbReference>
<feature type="domain" description="Large ribosomal subunit protein bL25 beta" evidence="8">
    <location>
        <begin position="99"/>
        <end position="181"/>
    </location>
</feature>
<evidence type="ECO:0000256" key="6">
    <source>
        <dbReference type="SAM" id="MobiDB-lite"/>
    </source>
</evidence>
<keyword evidence="3 5" id="KW-0689">Ribosomal protein</keyword>
<evidence type="ECO:0000259" key="8">
    <source>
        <dbReference type="Pfam" id="PF14693"/>
    </source>
</evidence>
<evidence type="ECO:0000256" key="4">
    <source>
        <dbReference type="ARBA" id="ARBA00023274"/>
    </source>
</evidence>
<dbReference type="OrthoDB" id="9790002at2"/>
<dbReference type="RefSeq" id="WP_095314515.1">
    <property type="nucleotide sequence ID" value="NZ_BORC01000015.1"/>
</dbReference>
<comment type="subunit">
    <text evidence="5">Part of the 50S ribosomal subunit; part of the 5S rRNA/L5/L18/L25 subcomplex. Contacts the 5S rRNA. Binds to the 5S rRNA independently of L5 and L18.</text>
</comment>
<name>A0A919WLU7_9BACI</name>
<dbReference type="NCBIfam" id="TIGR00731">
    <property type="entry name" value="bL25_bact_ctc"/>
    <property type="match status" value="1"/>
</dbReference>
<keyword evidence="10" id="KW-1185">Reference proteome</keyword>